<dbReference type="InterPro" id="IPR003593">
    <property type="entry name" value="AAA+_ATPase"/>
</dbReference>
<dbReference type="SMART" id="SM00382">
    <property type="entry name" value="AAA"/>
    <property type="match status" value="1"/>
</dbReference>
<dbReference type="InterPro" id="IPR054567">
    <property type="entry name" value="NNH7"/>
</dbReference>
<dbReference type="Pfam" id="PF22738">
    <property type="entry name" value="NNH7"/>
    <property type="match status" value="1"/>
</dbReference>
<dbReference type="Pfam" id="PF00004">
    <property type="entry name" value="AAA"/>
    <property type="match status" value="1"/>
</dbReference>
<gene>
    <name evidence="2" type="ORF">ABIH81_16220</name>
</gene>
<dbReference type="InterPro" id="IPR027417">
    <property type="entry name" value="P-loop_NTPase"/>
</dbReference>
<reference evidence="2" key="1">
    <citation type="submission" date="2024-06" db="EMBL/GenBank/DDBJ databases">
        <title>Micromonospora sp. strain HUAS YX12 genome sequences.</title>
        <authorList>
            <person name="Mo P."/>
        </authorList>
    </citation>
    <scope>NUCLEOTIDE SEQUENCE</scope>
    <source>
        <strain evidence="2">HUAS YX12</strain>
    </source>
</reference>
<feature type="domain" description="AAA+ ATPase" evidence="1">
    <location>
        <begin position="248"/>
        <end position="401"/>
    </location>
</feature>
<dbReference type="EMBL" id="CP157974">
    <property type="protein sequence ID" value="XBT79240.1"/>
    <property type="molecule type" value="Genomic_DNA"/>
</dbReference>
<proteinExistence type="predicted"/>
<dbReference type="Gene3D" id="3.40.50.300">
    <property type="entry name" value="P-loop containing nucleotide triphosphate hydrolases"/>
    <property type="match status" value="1"/>
</dbReference>
<name>A0AAU7QVC3_9ACTN</name>
<dbReference type="SUPFAM" id="SSF52540">
    <property type="entry name" value="P-loop containing nucleoside triphosphate hydrolases"/>
    <property type="match status" value="1"/>
</dbReference>
<dbReference type="RefSeq" id="WP_349875792.1">
    <property type="nucleotide sequence ID" value="NZ_CP157974.1"/>
</dbReference>
<sequence length="1008" mass="111936">MTAFFEAFGESALPSELADVRLSGAEELSLAGAGAVTGDVVSALFGTAAPLPGPQLPYAAYTASLVEFYQKLVVATLSFLKGLSAGEALSDRQWHLTESMLARVPQSAVNRHRDLLSQLAADFPEVSFWAALHEHEATRGEIRRLSVGLDEMRHALAEFSTGRAPDERRSSLNAAYTAALRRPIITSGDVPAGLTVPSLGEGYIPPLCRIAELDNAARPSDETWWEDKPVRDDLWQSLVVHLTSPGALRSPLLILGQPGSGKSVLTRIIAAQLPAADFLVVRVVLRDVFTAGEIQDQIEQAIRKDTGERLDWPALARSAGDALPVVLLDGFDELLQATGVSQTDYLLKVAAFQRREADQGRPVAVLVTSRTSVADRAQSPPDTVAVRLEPFDGVRVRTWVRIWNRANAVLFGSEGRRDLDPATVLSHRELAEQPLLLLMLALYDAEGSELRRAGELSRGELYERLLRRFARREVVKQRDGASARDLALAVEEELCRLAVVAFAMFNRRVQWATETELDQDLAVLPFGGTTREDVGLRTPLLAAERLLGRFFFIHRARTSGDERRRETYEFLHATFGEYLVARLIGQIVDDLVAKQAAASLSWDGDRIDDDLLNALLSYAVLSTRATVLAFLAERLDGSSEDHRRAWADLALRLLRVAPHRGGPRRFDDYRPRRVPIPSRHAAYTANLLLLALVAAPEVTGRTLFPAAADVIRSWQALVGLWRSQLEPEEWDSLSDALALERFWDGADRDIRLRWSDRPGVPPAVDLRWTHGVSSAEAVPVWPSQRLKRLRRSMHLACDADQDVLAHALEPWSDRLPSALGAFTVTEPEVVRSPAHALTDVWLMPVRPATDAERERVYLRTARVARDRTEVSDEDSAAYLRLLLDRLAGDPEVAAGLREEVLSRCEQAETDWNLFQAVFRSIPATFGANETINDRLAVLVDRLLDNRPVPRTEVLTVPIAEVLVLLHELGIRRIPLSQAELSAFRERYGVTRPDLVERMAPLLYRSDVE</sequence>
<protein>
    <submittedName>
        <fullName evidence="2">AAA family ATPase</fullName>
    </submittedName>
</protein>
<accession>A0AAU7QVC3</accession>
<evidence type="ECO:0000259" key="1">
    <source>
        <dbReference type="SMART" id="SM00382"/>
    </source>
</evidence>
<dbReference type="GO" id="GO:0016887">
    <property type="term" value="F:ATP hydrolysis activity"/>
    <property type="evidence" value="ECO:0007669"/>
    <property type="project" value="InterPro"/>
</dbReference>
<organism evidence="2">
    <name type="scientific">Micromonospora sp. HUAS YX12</name>
    <dbReference type="NCBI Taxonomy" id="3156396"/>
    <lineage>
        <taxon>Bacteria</taxon>
        <taxon>Bacillati</taxon>
        <taxon>Actinomycetota</taxon>
        <taxon>Actinomycetes</taxon>
        <taxon>Micromonosporales</taxon>
        <taxon>Micromonosporaceae</taxon>
        <taxon>Micromonospora</taxon>
    </lineage>
</organism>
<dbReference type="InterPro" id="IPR003959">
    <property type="entry name" value="ATPase_AAA_core"/>
</dbReference>
<evidence type="ECO:0000313" key="2">
    <source>
        <dbReference type="EMBL" id="XBT79240.1"/>
    </source>
</evidence>
<dbReference type="AlphaFoldDB" id="A0AAU7QVC3"/>
<dbReference type="GO" id="GO:0005524">
    <property type="term" value="F:ATP binding"/>
    <property type="evidence" value="ECO:0007669"/>
    <property type="project" value="InterPro"/>
</dbReference>